<organism evidence="3 4">
    <name type="scientific">Mycolicibacterium sediminis</name>
    <dbReference type="NCBI Taxonomy" id="1286180"/>
    <lineage>
        <taxon>Bacteria</taxon>
        <taxon>Bacillati</taxon>
        <taxon>Actinomycetota</taxon>
        <taxon>Actinomycetes</taxon>
        <taxon>Mycobacteriales</taxon>
        <taxon>Mycobacteriaceae</taxon>
        <taxon>Mycolicibacterium</taxon>
    </lineage>
</organism>
<feature type="region of interest" description="Disordered" evidence="1">
    <location>
        <begin position="416"/>
        <end position="466"/>
    </location>
</feature>
<evidence type="ECO:0000256" key="1">
    <source>
        <dbReference type="SAM" id="MobiDB-lite"/>
    </source>
</evidence>
<evidence type="ECO:0000259" key="2">
    <source>
        <dbReference type="Pfam" id="PF02720"/>
    </source>
</evidence>
<dbReference type="CDD" id="cd00085">
    <property type="entry name" value="HNHc"/>
    <property type="match status" value="1"/>
</dbReference>
<name>A0A7I7QVY4_9MYCO</name>
<keyword evidence="4" id="KW-1185">Reference proteome</keyword>
<protein>
    <recommendedName>
        <fullName evidence="2">DUF222 domain-containing protein</fullName>
    </recommendedName>
</protein>
<evidence type="ECO:0000313" key="3">
    <source>
        <dbReference type="EMBL" id="BBY30508.1"/>
    </source>
</evidence>
<dbReference type="Pfam" id="PF02720">
    <property type="entry name" value="DUF222"/>
    <property type="match status" value="1"/>
</dbReference>
<dbReference type="Proteomes" id="UP000467193">
    <property type="component" value="Chromosome"/>
</dbReference>
<sequence>MFDEWAALGDAALLASMATELRTERIATARRILAAGTLAIRRDPGPDATTALWTVDDLDVAIAEVSAHLGISRHRARTDMLLGTCLIQRLPELANRFLAGDIDRRIIATIDDRTLLIQDPDVLAAIDTKIAAAAPHWNHLSEKKLTDILDWLVTDLDPDAQRTARHRRDESHVTIHPDRHGMADLTGRLTADAGLCLDQRLTAVAATVCPADPRTHHHRRADALTALCDGHTRLDCQCGTNTCTATSDADGNRGNGGHQIVIHVLTDHTTLDGTTNTPAYMPGHGPIPADHVRELAGSPRTKVRPVPQPDDLVAEKGYRPSTGLAAFLLCRDLTCRWPGCTRPAQNCDTDHTTPWPHGATHPSNTKHLCRHHHLMKTFWIGTGGWNDTQHPDGTITVTSPTGILYTTTPLGATLFPHLATPTGTPPTTGPPPDQTTDRTIKGLRMPTRPRTRAQHRQRRITTERDTNIAHRLANPPPF</sequence>
<dbReference type="InterPro" id="IPR003870">
    <property type="entry name" value="DUF222"/>
</dbReference>
<reference evidence="3 4" key="1">
    <citation type="journal article" date="2019" name="Emerg. Microbes Infect.">
        <title>Comprehensive subspecies identification of 175 nontuberculous mycobacteria species based on 7547 genomic profiles.</title>
        <authorList>
            <person name="Matsumoto Y."/>
            <person name="Kinjo T."/>
            <person name="Motooka D."/>
            <person name="Nabeya D."/>
            <person name="Jung N."/>
            <person name="Uechi K."/>
            <person name="Horii T."/>
            <person name="Iida T."/>
            <person name="Fujita J."/>
            <person name="Nakamura S."/>
        </authorList>
    </citation>
    <scope>NUCLEOTIDE SEQUENCE [LARGE SCALE GENOMIC DNA]</scope>
    <source>
        <strain evidence="3 4">JCM 17899</strain>
    </source>
</reference>
<gene>
    <name evidence="3" type="ORF">MSEDJ_46040</name>
</gene>
<dbReference type="KEGG" id="msei:MSEDJ_46040"/>
<dbReference type="InterPro" id="IPR003615">
    <property type="entry name" value="HNH_nuc"/>
</dbReference>
<dbReference type="RefSeq" id="WP_246230768.1">
    <property type="nucleotide sequence ID" value="NZ_AP022588.1"/>
</dbReference>
<dbReference type="AlphaFoldDB" id="A0A7I7QVY4"/>
<feature type="domain" description="DUF222" evidence="2">
    <location>
        <begin position="21"/>
        <end position="332"/>
    </location>
</feature>
<feature type="compositionally biased region" description="Pro residues" evidence="1">
    <location>
        <begin position="423"/>
        <end position="433"/>
    </location>
</feature>
<proteinExistence type="predicted"/>
<accession>A0A7I7QVY4</accession>
<evidence type="ECO:0000313" key="4">
    <source>
        <dbReference type="Proteomes" id="UP000467193"/>
    </source>
</evidence>
<dbReference type="EMBL" id="AP022588">
    <property type="protein sequence ID" value="BBY30508.1"/>
    <property type="molecule type" value="Genomic_DNA"/>
</dbReference>
<feature type="compositionally biased region" description="Basic residues" evidence="1">
    <location>
        <begin position="447"/>
        <end position="459"/>
    </location>
</feature>